<feature type="compositionally biased region" description="Low complexity" evidence="1">
    <location>
        <begin position="364"/>
        <end position="376"/>
    </location>
</feature>
<reference evidence="3" key="1">
    <citation type="submission" date="2017-08" db="EMBL/GenBank/DDBJ databases">
        <authorList>
            <person name="Polle J.E."/>
            <person name="Barry K."/>
            <person name="Cushman J."/>
            <person name="Schmutz J."/>
            <person name="Tran D."/>
            <person name="Hathwaick L.T."/>
            <person name="Yim W.C."/>
            <person name="Jenkins J."/>
            <person name="Mckie-Krisberg Z.M."/>
            <person name="Prochnik S."/>
            <person name="Lindquist E."/>
            <person name="Dockter R.B."/>
            <person name="Adam C."/>
            <person name="Molina H."/>
            <person name="Bunkerborg J."/>
            <person name="Jin E."/>
            <person name="Buchheim M."/>
            <person name="Magnuson J."/>
        </authorList>
    </citation>
    <scope>NUCLEOTIDE SEQUENCE</scope>
    <source>
        <strain evidence="3">CCAP 19/18</strain>
    </source>
</reference>
<feature type="region of interest" description="Disordered" evidence="1">
    <location>
        <begin position="180"/>
        <end position="399"/>
    </location>
</feature>
<keyword evidence="4" id="KW-1185">Reference proteome</keyword>
<dbReference type="EMBL" id="MU070579">
    <property type="protein sequence ID" value="KAF5827152.1"/>
    <property type="molecule type" value="Genomic_DNA"/>
</dbReference>
<feature type="compositionally biased region" description="Pro residues" evidence="1">
    <location>
        <begin position="348"/>
        <end position="363"/>
    </location>
</feature>
<protein>
    <recommendedName>
        <fullName evidence="2">G-patch domain-containing protein</fullName>
    </recommendedName>
</protein>
<evidence type="ECO:0000313" key="4">
    <source>
        <dbReference type="Proteomes" id="UP000815325"/>
    </source>
</evidence>
<feature type="compositionally biased region" description="Low complexity" evidence="1">
    <location>
        <begin position="243"/>
        <end position="258"/>
    </location>
</feature>
<evidence type="ECO:0000313" key="3">
    <source>
        <dbReference type="EMBL" id="KAF5827152.1"/>
    </source>
</evidence>
<dbReference type="PANTHER" id="PTHR47423">
    <property type="entry name" value="G-PATCH DOMAIN CONTAINING PROTEIN"/>
    <property type="match status" value="1"/>
</dbReference>
<accession>A0ABQ7FXR8</accession>
<dbReference type="PROSITE" id="PS50174">
    <property type="entry name" value="G_PATCH"/>
    <property type="match status" value="1"/>
</dbReference>
<feature type="compositionally biased region" description="Pro residues" evidence="1">
    <location>
        <begin position="286"/>
        <end position="297"/>
    </location>
</feature>
<gene>
    <name evidence="3" type="ORF">DUNSADRAFT_1243</name>
</gene>
<evidence type="ECO:0000259" key="2">
    <source>
        <dbReference type="PROSITE" id="PS50174"/>
    </source>
</evidence>
<feature type="compositionally biased region" description="Low complexity" evidence="1">
    <location>
        <begin position="268"/>
        <end position="285"/>
    </location>
</feature>
<dbReference type="Pfam" id="PF01585">
    <property type="entry name" value="G-patch"/>
    <property type="match status" value="1"/>
</dbReference>
<evidence type="ECO:0000256" key="1">
    <source>
        <dbReference type="SAM" id="MobiDB-lite"/>
    </source>
</evidence>
<organism evidence="3 4">
    <name type="scientific">Dunaliella salina</name>
    <name type="common">Green alga</name>
    <name type="synonym">Protococcus salinus</name>
    <dbReference type="NCBI Taxonomy" id="3046"/>
    <lineage>
        <taxon>Eukaryota</taxon>
        <taxon>Viridiplantae</taxon>
        <taxon>Chlorophyta</taxon>
        <taxon>core chlorophytes</taxon>
        <taxon>Chlorophyceae</taxon>
        <taxon>CS clade</taxon>
        <taxon>Chlamydomonadales</taxon>
        <taxon>Dunaliellaceae</taxon>
        <taxon>Dunaliella</taxon>
    </lineage>
</organism>
<feature type="compositionally biased region" description="Low complexity" evidence="1">
    <location>
        <begin position="31"/>
        <end position="56"/>
    </location>
</feature>
<feature type="compositionally biased region" description="Basic residues" evidence="1">
    <location>
        <begin position="329"/>
        <end position="341"/>
    </location>
</feature>
<comment type="caution">
    <text evidence="3">The sequence shown here is derived from an EMBL/GenBank/DDBJ whole genome shotgun (WGS) entry which is preliminary data.</text>
</comment>
<proteinExistence type="predicted"/>
<sequence length="459" mass="47731">MARDGPGGYMEQRLKEPVRFVSAGVQDPKQQLDQLVHEAQQQQQQQQQQHVQQAVPLHPPRQPPSLEQGAGRHQSSASADPVVLAQPTLDLQGNGEQAVHAGPHWMGGYWGGGPAAAAAAGATAGAAGDAGAYAQWYGGMPSWGEEAGGWPSGWDQWHAYYGYGSSMGMNGPAAGPHLELGWVNNEGGTGGRRSDADEGHSDDDEQDAEQGWCPQELPHGVCVPPPPSVCFQPDLHAPHDPTSSSSQQQQQPLRSSSPSLPPAPPKSSLPSASLPPHLQHQHQPPSSLPLPPPPPLPASSSWPSAPGSMPAEGSPTPEPDGAPIDTRTRNARKMARKKANKRAREQGLPPPKITPPPGGPSHHPPQQKGAPGAGPAQQGGAGAGANQGAEPNSKKARKAAAEAVLNRFAGFEEHTSGIGSKLLGKMGWKSGDGLGQKAQGIYEPVLPKIVTGKRGLGAN</sequence>
<dbReference type="Proteomes" id="UP000815325">
    <property type="component" value="Unassembled WGS sequence"/>
</dbReference>
<feature type="domain" description="G-patch" evidence="2">
    <location>
        <begin position="415"/>
        <end position="459"/>
    </location>
</feature>
<dbReference type="PANTHER" id="PTHR47423:SF2">
    <property type="entry name" value="PROTEIN SQS1"/>
    <property type="match status" value="1"/>
</dbReference>
<dbReference type="InterPro" id="IPR000467">
    <property type="entry name" value="G_patch_dom"/>
</dbReference>
<dbReference type="SMART" id="SM00443">
    <property type="entry name" value="G_patch"/>
    <property type="match status" value="1"/>
</dbReference>
<name>A0ABQ7FXR8_DUNSA</name>
<feature type="region of interest" description="Disordered" evidence="1">
    <location>
        <begin position="1"/>
        <end position="79"/>
    </location>
</feature>